<protein>
    <submittedName>
        <fullName evidence="3">3-phosphoshikimate 1-carboxyvinyltransferase</fullName>
    </submittedName>
</protein>
<sequence length="212" mass="23215">MNSSVQFKDGTVKLSGHFVCPDKINVGESATSYRLSIGLLAGIGCSTTFNLERSLSLRPNKPLEDALGSVGVAIRKVSDLLIEMDSSEVKSGDIRVNQETSSQFVSSLMLMNATGNFHGKIILEGKRTSRGYIDITEKCINDFGLIAEKSENYININGKIVNEEREMEVERDYSSAAYFIVLGLLASEKGIRIVGLRKNSFQPDAAILDILK</sequence>
<reference evidence="3" key="1">
    <citation type="submission" date="2013-08" db="EMBL/GenBank/DDBJ databases">
        <authorList>
            <person name="Mendez C."/>
            <person name="Richter M."/>
            <person name="Ferrer M."/>
            <person name="Sanchez J."/>
        </authorList>
    </citation>
    <scope>NUCLEOTIDE SEQUENCE</scope>
</reference>
<dbReference type="AlphaFoldDB" id="T1DE93"/>
<dbReference type="InterPro" id="IPR036968">
    <property type="entry name" value="Enolpyruvate_Tfrase_sf"/>
</dbReference>
<dbReference type="GO" id="GO:0009423">
    <property type="term" value="P:chorismate biosynthetic process"/>
    <property type="evidence" value="ECO:0007669"/>
    <property type="project" value="TreeGrafter"/>
</dbReference>
<evidence type="ECO:0000259" key="2">
    <source>
        <dbReference type="Pfam" id="PF00275"/>
    </source>
</evidence>
<name>T1DE93_9ZZZZ</name>
<feature type="non-terminal residue" evidence="3">
    <location>
        <position position="212"/>
    </location>
</feature>
<evidence type="ECO:0000256" key="1">
    <source>
        <dbReference type="ARBA" id="ARBA00022679"/>
    </source>
</evidence>
<reference evidence="3" key="2">
    <citation type="journal article" date="2014" name="ISME J.">
        <title>Microbial stratification in low pH oxic and suboxic macroscopic growths along an acid mine drainage.</title>
        <authorList>
            <person name="Mendez-Garcia C."/>
            <person name="Mesa V."/>
            <person name="Sprenger R.R."/>
            <person name="Richter M."/>
            <person name="Diez M.S."/>
            <person name="Solano J."/>
            <person name="Bargiela R."/>
            <person name="Golyshina O.V."/>
            <person name="Manteca A."/>
            <person name="Ramos J.L."/>
            <person name="Gallego J.R."/>
            <person name="Llorente I."/>
            <person name="Martins Dos Santos V.A."/>
            <person name="Jensen O.N."/>
            <person name="Pelaez A.I."/>
            <person name="Sanchez J."/>
            <person name="Ferrer M."/>
        </authorList>
    </citation>
    <scope>NUCLEOTIDE SEQUENCE</scope>
</reference>
<dbReference type="Gene3D" id="3.65.10.10">
    <property type="entry name" value="Enolpyruvate transferase domain"/>
    <property type="match status" value="2"/>
</dbReference>
<comment type="caution">
    <text evidence="3">The sequence shown here is derived from an EMBL/GenBank/DDBJ whole genome shotgun (WGS) entry which is preliminary data.</text>
</comment>
<dbReference type="PANTHER" id="PTHR21090:SF5">
    <property type="entry name" value="PENTAFUNCTIONAL AROM POLYPEPTIDE"/>
    <property type="match status" value="1"/>
</dbReference>
<organism evidence="3">
    <name type="scientific">mine drainage metagenome</name>
    <dbReference type="NCBI Taxonomy" id="410659"/>
    <lineage>
        <taxon>unclassified sequences</taxon>
        <taxon>metagenomes</taxon>
        <taxon>ecological metagenomes</taxon>
    </lineage>
</organism>
<keyword evidence="1 3" id="KW-0808">Transferase</keyword>
<dbReference type="InterPro" id="IPR001986">
    <property type="entry name" value="Enolpyruvate_Tfrase_dom"/>
</dbReference>
<dbReference type="EMBL" id="AUZX01000761">
    <property type="protein sequence ID" value="EQD80330.1"/>
    <property type="molecule type" value="Genomic_DNA"/>
</dbReference>
<gene>
    <name evidence="3" type="ORF">B1A_01002</name>
</gene>
<feature type="domain" description="Enolpyruvate transferase" evidence="2">
    <location>
        <begin position="17"/>
        <end position="212"/>
    </location>
</feature>
<accession>T1DE93</accession>
<proteinExistence type="predicted"/>
<dbReference type="PANTHER" id="PTHR21090">
    <property type="entry name" value="AROM/DEHYDROQUINATE SYNTHASE"/>
    <property type="match status" value="1"/>
</dbReference>
<dbReference type="InterPro" id="IPR013792">
    <property type="entry name" value="RNA3'P_cycl/enolpyr_Trfase_a/b"/>
</dbReference>
<dbReference type="SUPFAM" id="SSF55205">
    <property type="entry name" value="EPT/RTPC-like"/>
    <property type="match status" value="1"/>
</dbReference>
<dbReference type="GO" id="GO:0003866">
    <property type="term" value="F:3-phosphoshikimate 1-carboxyvinyltransferase activity"/>
    <property type="evidence" value="ECO:0007669"/>
    <property type="project" value="TreeGrafter"/>
</dbReference>
<evidence type="ECO:0000313" key="3">
    <source>
        <dbReference type="EMBL" id="EQD80330.1"/>
    </source>
</evidence>
<dbReference type="Pfam" id="PF00275">
    <property type="entry name" value="EPSP_synthase"/>
    <property type="match status" value="1"/>
</dbReference>